<dbReference type="SUPFAM" id="SSF54909">
    <property type="entry name" value="Dimeric alpha+beta barrel"/>
    <property type="match status" value="1"/>
</dbReference>
<evidence type="ECO:0000256" key="1">
    <source>
        <dbReference type="ARBA" id="ARBA00029440"/>
    </source>
</evidence>
<evidence type="ECO:0000259" key="2">
    <source>
        <dbReference type="Pfam" id="PF01037"/>
    </source>
</evidence>
<proteinExistence type="predicted"/>
<gene>
    <name evidence="3" type="ORF">ENV17_08000</name>
</gene>
<dbReference type="Gene3D" id="3.30.70.920">
    <property type="match status" value="1"/>
</dbReference>
<comment type="caution">
    <text evidence="3">The sequence shown here is derived from an EMBL/GenBank/DDBJ whole genome shotgun (WGS) entry which is preliminary data.</text>
</comment>
<dbReference type="Pfam" id="PF01037">
    <property type="entry name" value="AsnC_trans_reg"/>
    <property type="match status" value="1"/>
</dbReference>
<dbReference type="EMBL" id="DTFI01000232">
    <property type="protein sequence ID" value="HGI44308.1"/>
    <property type="molecule type" value="Genomic_DNA"/>
</dbReference>
<protein>
    <submittedName>
        <fullName evidence="3">Lrp/AsnC family transcriptional regulator</fullName>
    </submittedName>
</protein>
<reference evidence="3" key="1">
    <citation type="journal article" date="2020" name="mSystems">
        <title>Genome- and Community-Level Interaction Insights into Carbon Utilization and Element Cycling Functions of Hydrothermarchaeota in Hydrothermal Sediment.</title>
        <authorList>
            <person name="Zhou Z."/>
            <person name="Liu Y."/>
            <person name="Xu W."/>
            <person name="Pan J."/>
            <person name="Luo Z.H."/>
            <person name="Li M."/>
        </authorList>
    </citation>
    <scope>NUCLEOTIDE SEQUENCE [LARGE SCALE GENOMIC DNA]</scope>
    <source>
        <strain evidence="3">SpSt-735</strain>
    </source>
</reference>
<organism evidence="3">
    <name type="scientific">Thermofilum pendens</name>
    <dbReference type="NCBI Taxonomy" id="2269"/>
    <lineage>
        <taxon>Archaea</taxon>
        <taxon>Thermoproteota</taxon>
        <taxon>Thermoprotei</taxon>
        <taxon>Thermofilales</taxon>
        <taxon>Thermofilaceae</taxon>
        <taxon>Thermofilum</taxon>
    </lineage>
</organism>
<accession>A0A7C4FEW7</accession>
<feature type="domain" description="Transcription regulator AsnC/Lrp ligand binding" evidence="2">
    <location>
        <begin position="6"/>
        <end position="72"/>
    </location>
</feature>
<comment type="pathway">
    <text evidence="1">Amino-acid biosynthesis.</text>
</comment>
<name>A0A7C4FEW7_THEPE</name>
<dbReference type="InterPro" id="IPR019887">
    <property type="entry name" value="Tscrpt_reg_AsnC/Lrp_C"/>
</dbReference>
<dbReference type="InterPro" id="IPR011008">
    <property type="entry name" value="Dimeric_a/b-barrel"/>
</dbReference>
<sequence>MVTGYVLITTRPGREYDVASELRKIPNVIEVDVTYGLWDIVAKIEAPSLVEFDRTLAKIRELRDIEQTATLLSHT</sequence>
<evidence type="ECO:0000313" key="3">
    <source>
        <dbReference type="EMBL" id="HGI44308.1"/>
    </source>
</evidence>
<dbReference type="AlphaFoldDB" id="A0A7C4FEW7"/>